<dbReference type="AlphaFoldDB" id="A0A9D2I4H9"/>
<dbReference type="Proteomes" id="UP000886858">
    <property type="component" value="Unassembled WGS sequence"/>
</dbReference>
<accession>A0A9D2I4H9</accession>
<comment type="caution">
    <text evidence="1">The sequence shown here is derived from an EMBL/GenBank/DDBJ whole genome shotgun (WGS) entry which is preliminary data.</text>
</comment>
<gene>
    <name evidence="1" type="ORF">H9717_02135</name>
</gene>
<reference evidence="1" key="2">
    <citation type="submission" date="2021-04" db="EMBL/GenBank/DDBJ databases">
        <authorList>
            <person name="Gilroy R."/>
        </authorList>
    </citation>
    <scope>NUCLEOTIDE SEQUENCE</scope>
    <source>
        <strain evidence="1">CHK179-7159</strain>
    </source>
</reference>
<protein>
    <submittedName>
        <fullName evidence="1">Uncharacterized protein</fullName>
    </submittedName>
</protein>
<organism evidence="1 2">
    <name type="scientific">Candidatus Eisenbergiella merdipullorum</name>
    <dbReference type="NCBI Taxonomy" id="2838553"/>
    <lineage>
        <taxon>Bacteria</taxon>
        <taxon>Bacillati</taxon>
        <taxon>Bacillota</taxon>
        <taxon>Clostridia</taxon>
        <taxon>Lachnospirales</taxon>
        <taxon>Lachnospiraceae</taxon>
        <taxon>Eisenbergiella</taxon>
    </lineage>
</organism>
<reference evidence="1" key="1">
    <citation type="journal article" date="2021" name="PeerJ">
        <title>Extensive microbial diversity within the chicken gut microbiome revealed by metagenomics and culture.</title>
        <authorList>
            <person name="Gilroy R."/>
            <person name="Ravi A."/>
            <person name="Getino M."/>
            <person name="Pursley I."/>
            <person name="Horton D.L."/>
            <person name="Alikhan N.F."/>
            <person name="Baker D."/>
            <person name="Gharbi K."/>
            <person name="Hall N."/>
            <person name="Watson M."/>
            <person name="Adriaenssens E.M."/>
            <person name="Foster-Nyarko E."/>
            <person name="Jarju S."/>
            <person name="Secka A."/>
            <person name="Antonio M."/>
            <person name="Oren A."/>
            <person name="Chaudhuri R.R."/>
            <person name="La Ragione R."/>
            <person name="Hildebrand F."/>
            <person name="Pallen M.J."/>
        </authorList>
    </citation>
    <scope>NUCLEOTIDE SEQUENCE</scope>
    <source>
        <strain evidence="1">CHK179-7159</strain>
    </source>
</reference>
<proteinExistence type="predicted"/>
<evidence type="ECO:0000313" key="1">
    <source>
        <dbReference type="EMBL" id="HJA91912.1"/>
    </source>
</evidence>
<evidence type="ECO:0000313" key="2">
    <source>
        <dbReference type="Proteomes" id="UP000886858"/>
    </source>
</evidence>
<sequence>MSDIMSNPLFNILNSGNRPGNGAGNMLQQFQQFKQKMQGVNPQEEVQKLLQSGKISQAQLDKAQQMAQQMQGLFK</sequence>
<name>A0A9D2I4H9_9FIRM</name>
<dbReference type="EMBL" id="DWYY01000026">
    <property type="protein sequence ID" value="HJA91912.1"/>
    <property type="molecule type" value="Genomic_DNA"/>
</dbReference>